<gene>
    <name evidence="2" type="ORF">BLNAU_21939</name>
</gene>
<accession>A0ABQ9WUF8</accession>
<keyword evidence="3" id="KW-1185">Reference proteome</keyword>
<proteinExistence type="predicted"/>
<evidence type="ECO:0000313" key="3">
    <source>
        <dbReference type="Proteomes" id="UP001281761"/>
    </source>
</evidence>
<comment type="caution">
    <text evidence="2">The sequence shown here is derived from an EMBL/GenBank/DDBJ whole genome shotgun (WGS) entry which is preliminary data.</text>
</comment>
<feature type="region of interest" description="Disordered" evidence="1">
    <location>
        <begin position="1"/>
        <end position="32"/>
    </location>
</feature>
<reference evidence="2 3" key="1">
    <citation type="journal article" date="2022" name="bioRxiv">
        <title>Genomics of Preaxostyla Flagellates Illuminates Evolutionary Transitions and the Path Towards Mitochondrial Loss.</title>
        <authorList>
            <person name="Novak L.V.F."/>
            <person name="Treitli S.C."/>
            <person name="Pyrih J."/>
            <person name="Halakuc P."/>
            <person name="Pipaliya S.V."/>
            <person name="Vacek V."/>
            <person name="Brzon O."/>
            <person name="Soukal P."/>
            <person name="Eme L."/>
            <person name="Dacks J.B."/>
            <person name="Karnkowska A."/>
            <person name="Elias M."/>
            <person name="Hampl V."/>
        </authorList>
    </citation>
    <scope>NUCLEOTIDE SEQUENCE [LARGE SCALE GENOMIC DNA]</scope>
    <source>
        <strain evidence="2">NAU3</strain>
        <tissue evidence="2">Gut</tissue>
    </source>
</reference>
<dbReference type="EMBL" id="JARBJD010000360">
    <property type="protein sequence ID" value="KAK2943148.1"/>
    <property type="molecule type" value="Genomic_DNA"/>
</dbReference>
<organism evidence="2 3">
    <name type="scientific">Blattamonas nauphoetae</name>
    <dbReference type="NCBI Taxonomy" id="2049346"/>
    <lineage>
        <taxon>Eukaryota</taxon>
        <taxon>Metamonada</taxon>
        <taxon>Preaxostyla</taxon>
        <taxon>Oxymonadida</taxon>
        <taxon>Blattamonas</taxon>
    </lineage>
</organism>
<sequence length="328" mass="37358">MPPKHKLGRKRNKTQTNPRKKQAQSSTLDNHIVDSMIRNSIEDDNKTSLDSHSIPSETEVLTITTNDCHYIRISKQILQYELKRKRMNVASMSEQAHLESIEINLPTSSPSDWRLVLQDSITKADIQQGCVSLFKRINSNQTLTQIEINHVVRFLEYAIIHIKRYDNPYNKLIETIFPEEANCQTKVTSTLIKLISHPSDTLRTVALSFFDAFIRNSSKKCIIAVAATGLLPQLLIDLKPHAIPINRTTIEFHHHLTSIVDDFFRFCTPKDILYHLGISSSSSDALVVTSELLDPIIQQFCGYSEACWYQLLPGLIPAIIFFTAPHCF</sequence>
<evidence type="ECO:0000313" key="2">
    <source>
        <dbReference type="EMBL" id="KAK2943148.1"/>
    </source>
</evidence>
<protein>
    <submittedName>
        <fullName evidence="2">Uncharacterized protein</fullName>
    </submittedName>
</protein>
<evidence type="ECO:0000256" key="1">
    <source>
        <dbReference type="SAM" id="MobiDB-lite"/>
    </source>
</evidence>
<dbReference type="Proteomes" id="UP001281761">
    <property type="component" value="Unassembled WGS sequence"/>
</dbReference>
<name>A0ABQ9WUF8_9EUKA</name>
<feature type="compositionally biased region" description="Basic residues" evidence="1">
    <location>
        <begin position="1"/>
        <end position="22"/>
    </location>
</feature>